<dbReference type="PANTHER" id="PTHR36435:SF1">
    <property type="entry name" value="CAAX AMINO TERMINAL PROTEASE FAMILY PROTEIN"/>
    <property type="match status" value="1"/>
</dbReference>
<keyword evidence="1" id="KW-0812">Transmembrane</keyword>
<feature type="domain" description="CAAX prenyl protease 2/Lysostaphin resistance protein A-like" evidence="2">
    <location>
        <begin position="120"/>
        <end position="208"/>
    </location>
</feature>
<dbReference type="AlphaFoldDB" id="A0A6I3KNG4"/>
<reference evidence="3 4" key="1">
    <citation type="submission" date="2019-11" db="EMBL/GenBank/DDBJ databases">
        <title>Identification of a novel strain.</title>
        <authorList>
            <person name="Xu Q."/>
            <person name="Wang G."/>
        </authorList>
    </citation>
    <scope>NUCLEOTIDE SEQUENCE [LARGE SCALE GENOMIC DNA]</scope>
    <source>
        <strain evidence="4">xq</strain>
    </source>
</reference>
<evidence type="ECO:0000313" key="4">
    <source>
        <dbReference type="Proteomes" id="UP000440694"/>
    </source>
</evidence>
<dbReference type="GO" id="GO:0008237">
    <property type="term" value="F:metallopeptidase activity"/>
    <property type="evidence" value="ECO:0007669"/>
    <property type="project" value="UniProtKB-KW"/>
</dbReference>
<accession>A0A6I3KNG4</accession>
<proteinExistence type="predicted"/>
<dbReference type="RefSeq" id="WP_154738692.1">
    <property type="nucleotide sequence ID" value="NZ_WMBQ01000001.1"/>
</dbReference>
<dbReference type="Pfam" id="PF02517">
    <property type="entry name" value="Rce1-like"/>
    <property type="match status" value="1"/>
</dbReference>
<gene>
    <name evidence="3" type="ORF">GIW81_07815</name>
</gene>
<feature type="transmembrane region" description="Helical" evidence="1">
    <location>
        <begin position="174"/>
        <end position="191"/>
    </location>
</feature>
<comment type="caution">
    <text evidence="3">The sequence shown here is derived from an EMBL/GenBank/DDBJ whole genome shotgun (WGS) entry which is preliminary data.</text>
</comment>
<protein>
    <submittedName>
        <fullName evidence="3">CPBP family intramembrane metalloprotease</fullName>
    </submittedName>
</protein>
<feature type="transmembrane region" description="Helical" evidence="1">
    <location>
        <begin position="196"/>
        <end position="217"/>
    </location>
</feature>
<evidence type="ECO:0000256" key="1">
    <source>
        <dbReference type="SAM" id="Phobius"/>
    </source>
</evidence>
<evidence type="ECO:0000313" key="3">
    <source>
        <dbReference type="EMBL" id="MTD94241.1"/>
    </source>
</evidence>
<dbReference type="PANTHER" id="PTHR36435">
    <property type="entry name" value="SLR1288 PROTEIN"/>
    <property type="match status" value="1"/>
</dbReference>
<keyword evidence="3" id="KW-0482">Metalloprotease</keyword>
<evidence type="ECO:0000259" key="2">
    <source>
        <dbReference type="Pfam" id="PF02517"/>
    </source>
</evidence>
<sequence length="227" mass="23982">MGLLSIAISIGASLAVVFLSGQAETGLETALMSPLPLAVGLLAGQIPLILLTWGAAGFYSSNRSEMLALRPPRGGWKVAFLALIPLFVVTGAWTALVATWKPEVVVGDLRLIGDLIQKEPVLALLAIGIGAPLSEELLFRGFLFSGLAKSRLGLWGAAGITSALWTVIHGYSVFGLIEVLAIGLYFSWLLVRTGSVWVTIFCHAVYNTAIGVALYFITLPPVPVPPT</sequence>
<dbReference type="Proteomes" id="UP000440694">
    <property type="component" value="Unassembled WGS sequence"/>
</dbReference>
<keyword evidence="1" id="KW-1133">Transmembrane helix</keyword>
<keyword evidence="4" id="KW-1185">Reference proteome</keyword>
<dbReference type="InterPro" id="IPR052710">
    <property type="entry name" value="CAAX_protease"/>
</dbReference>
<dbReference type="GO" id="GO:0080120">
    <property type="term" value="P:CAAX-box protein maturation"/>
    <property type="evidence" value="ECO:0007669"/>
    <property type="project" value="UniProtKB-ARBA"/>
</dbReference>
<dbReference type="InterPro" id="IPR003675">
    <property type="entry name" value="Rce1/LyrA-like_dom"/>
</dbReference>
<keyword evidence="1" id="KW-0472">Membrane</keyword>
<feature type="transmembrane region" description="Helical" evidence="1">
    <location>
        <begin position="35"/>
        <end position="59"/>
    </location>
</feature>
<dbReference type="GO" id="GO:0004175">
    <property type="term" value="F:endopeptidase activity"/>
    <property type="evidence" value="ECO:0007669"/>
    <property type="project" value="UniProtKB-ARBA"/>
</dbReference>
<name>A0A6I3KNG4_9HYPH</name>
<feature type="transmembrane region" description="Helical" evidence="1">
    <location>
        <begin position="80"/>
        <end position="100"/>
    </location>
</feature>
<keyword evidence="3" id="KW-0378">Hydrolase</keyword>
<dbReference type="GO" id="GO:0006508">
    <property type="term" value="P:proteolysis"/>
    <property type="evidence" value="ECO:0007669"/>
    <property type="project" value="UniProtKB-KW"/>
</dbReference>
<keyword evidence="3" id="KW-0645">Protease</keyword>
<organism evidence="3 4">
    <name type="scientific">Hyphomicrobium album</name>
    <dbReference type="NCBI Taxonomy" id="2665159"/>
    <lineage>
        <taxon>Bacteria</taxon>
        <taxon>Pseudomonadati</taxon>
        <taxon>Pseudomonadota</taxon>
        <taxon>Alphaproteobacteria</taxon>
        <taxon>Hyphomicrobiales</taxon>
        <taxon>Hyphomicrobiaceae</taxon>
        <taxon>Hyphomicrobium</taxon>
    </lineage>
</organism>
<dbReference type="EMBL" id="WMBQ01000001">
    <property type="protein sequence ID" value="MTD94241.1"/>
    <property type="molecule type" value="Genomic_DNA"/>
</dbReference>